<dbReference type="EMBL" id="JADKYB010000030">
    <property type="protein sequence ID" value="MBM9509973.1"/>
    <property type="molecule type" value="Genomic_DNA"/>
</dbReference>
<organism evidence="3 4">
    <name type="scientific">Actinacidiphila acididurans</name>
    <dbReference type="NCBI Taxonomy" id="2784346"/>
    <lineage>
        <taxon>Bacteria</taxon>
        <taxon>Bacillati</taxon>
        <taxon>Actinomycetota</taxon>
        <taxon>Actinomycetes</taxon>
        <taxon>Kitasatosporales</taxon>
        <taxon>Streptomycetaceae</taxon>
        <taxon>Actinacidiphila</taxon>
    </lineage>
</organism>
<comment type="caution">
    <text evidence="3">The sequence shown here is derived from an EMBL/GenBank/DDBJ whole genome shotgun (WGS) entry which is preliminary data.</text>
</comment>
<gene>
    <name evidence="3" type="ORF">ITX44_36545</name>
</gene>
<evidence type="ECO:0000256" key="1">
    <source>
        <dbReference type="SAM" id="MobiDB-lite"/>
    </source>
</evidence>
<reference evidence="3 4" key="1">
    <citation type="submission" date="2021-01" db="EMBL/GenBank/DDBJ databases">
        <title>Streptomyces acididurans sp. nov., isolated from a peat swamp forest soil.</title>
        <authorList>
            <person name="Chantavorakit T."/>
            <person name="Duangmal K."/>
        </authorList>
    </citation>
    <scope>NUCLEOTIDE SEQUENCE [LARGE SCALE GENOMIC DNA]</scope>
    <source>
        <strain evidence="3 4">KK5PA1</strain>
    </source>
</reference>
<name>A0ABS2U304_9ACTN</name>
<protein>
    <submittedName>
        <fullName evidence="3">GIY-YIG nuclease family protein</fullName>
    </submittedName>
</protein>
<dbReference type="Proteomes" id="UP000749040">
    <property type="component" value="Unassembled WGS sequence"/>
</dbReference>
<proteinExistence type="predicted"/>
<dbReference type="RefSeq" id="WP_205363558.1">
    <property type="nucleotide sequence ID" value="NZ_JADKYB010000030.1"/>
</dbReference>
<feature type="domain" description="Bacteriophage T5 Orf172 DNA-binding" evidence="2">
    <location>
        <begin position="114"/>
        <end position="183"/>
    </location>
</feature>
<dbReference type="InterPro" id="IPR018306">
    <property type="entry name" value="Phage_T5_Orf172_DNA-bd"/>
</dbReference>
<feature type="region of interest" description="Disordered" evidence="1">
    <location>
        <begin position="16"/>
        <end position="35"/>
    </location>
</feature>
<evidence type="ECO:0000313" key="4">
    <source>
        <dbReference type="Proteomes" id="UP000749040"/>
    </source>
</evidence>
<keyword evidence="4" id="KW-1185">Reference proteome</keyword>
<evidence type="ECO:0000259" key="2">
    <source>
        <dbReference type="SMART" id="SM00974"/>
    </source>
</evidence>
<accession>A0ABS2U304</accession>
<evidence type="ECO:0000313" key="3">
    <source>
        <dbReference type="EMBL" id="MBM9509973.1"/>
    </source>
</evidence>
<dbReference type="Pfam" id="PF13455">
    <property type="entry name" value="MUG113"/>
    <property type="match status" value="1"/>
</dbReference>
<dbReference type="SMART" id="SM00974">
    <property type="entry name" value="T5orf172"/>
    <property type="match status" value="1"/>
</dbReference>
<sequence length="201" mass="22271">MPKPSRTHVKVVKPFTPRTLTPDSGRSGISRHIPAPGDPALPGFIRIATEWSKAGIEMTDEIVAAAAKLARARLQESREANARIHTQRETQAQRLAELKPGIFGDAPGGVVYYIRRGDYVKIGTTTKLRQRMRDLMPDEVLAVEPGSYGLESELHAKFASIRFAAWCEYFKLTPDLQQHIDTVLDKNGPPPPGLSQFLPHP</sequence>